<dbReference type="CDD" id="cd23507">
    <property type="entry name" value="hydrophobin_I"/>
    <property type="match status" value="1"/>
</dbReference>
<organism evidence="7 8">
    <name type="scientific">Wolfiporia cocos (strain MD-104)</name>
    <name type="common">Brown rot fungus</name>
    <dbReference type="NCBI Taxonomy" id="742152"/>
    <lineage>
        <taxon>Eukaryota</taxon>
        <taxon>Fungi</taxon>
        <taxon>Dikarya</taxon>
        <taxon>Basidiomycota</taxon>
        <taxon>Agaricomycotina</taxon>
        <taxon>Agaricomycetes</taxon>
        <taxon>Polyporales</taxon>
        <taxon>Phaeolaceae</taxon>
        <taxon>Wolfiporia</taxon>
    </lineage>
</organism>
<evidence type="ECO:0000256" key="3">
    <source>
        <dbReference type="ARBA" id="ARBA00022512"/>
    </source>
</evidence>
<dbReference type="Pfam" id="PF01185">
    <property type="entry name" value="Hydrophobin"/>
    <property type="match status" value="1"/>
</dbReference>
<evidence type="ECO:0000313" key="8">
    <source>
        <dbReference type="Proteomes" id="UP000218811"/>
    </source>
</evidence>
<gene>
    <name evidence="7" type="ORF">WOLCODRAFT_78828</name>
</gene>
<keyword evidence="5 6" id="KW-1015">Disulfide bond</keyword>
<feature type="non-terminal residue" evidence="7">
    <location>
        <position position="1"/>
    </location>
</feature>
<dbReference type="AlphaFoldDB" id="A0A2H3IXJ8"/>
<keyword evidence="4 6" id="KW-0964">Secreted</keyword>
<keyword evidence="3 6" id="KW-0134">Cell wall</keyword>
<dbReference type="GO" id="GO:0005199">
    <property type="term" value="F:structural constituent of cell wall"/>
    <property type="evidence" value="ECO:0007669"/>
    <property type="project" value="InterPro"/>
</dbReference>
<evidence type="ECO:0000256" key="2">
    <source>
        <dbReference type="ARBA" id="ARBA00010446"/>
    </source>
</evidence>
<protein>
    <recommendedName>
        <fullName evidence="6">Hydrophobin</fullName>
    </recommendedName>
</protein>
<sequence length="76" mass="7496">CCDSKLYRADSPEGAGVLSAHGTQGISGEKLVATGCGSYGLLGISDGSTCNQAPVCCEGNSFGLIGVGCNTIPITI</sequence>
<dbReference type="EMBL" id="KB467832">
    <property type="protein sequence ID" value="PCH34686.1"/>
    <property type="molecule type" value="Genomic_DNA"/>
</dbReference>
<dbReference type="Proteomes" id="UP000218811">
    <property type="component" value="Unassembled WGS sequence"/>
</dbReference>
<evidence type="ECO:0000256" key="5">
    <source>
        <dbReference type="ARBA" id="ARBA00023157"/>
    </source>
</evidence>
<dbReference type="GO" id="GO:0009277">
    <property type="term" value="C:fungal-type cell wall"/>
    <property type="evidence" value="ECO:0007669"/>
    <property type="project" value="InterPro"/>
</dbReference>
<dbReference type="OrthoDB" id="4225815at2759"/>
<evidence type="ECO:0000256" key="4">
    <source>
        <dbReference type="ARBA" id="ARBA00022525"/>
    </source>
</evidence>
<accession>A0A2H3IXJ8</accession>
<name>A0A2H3IXJ8_WOLCO</name>
<evidence type="ECO:0000256" key="1">
    <source>
        <dbReference type="ARBA" id="ARBA00004191"/>
    </source>
</evidence>
<keyword evidence="6" id="KW-0732">Signal</keyword>
<comment type="similarity">
    <text evidence="2 6">Belongs to the fungal hydrophobin family.</text>
</comment>
<dbReference type="InterPro" id="IPR001338">
    <property type="entry name" value="Class_I_Hydrophobin"/>
</dbReference>
<proteinExistence type="inferred from homology"/>
<reference evidence="7 8" key="1">
    <citation type="journal article" date="2012" name="Science">
        <title>The Paleozoic origin of enzymatic lignin decomposition reconstructed from 31 fungal genomes.</title>
        <authorList>
            <person name="Floudas D."/>
            <person name="Binder M."/>
            <person name="Riley R."/>
            <person name="Barry K."/>
            <person name="Blanchette R.A."/>
            <person name="Henrissat B."/>
            <person name="Martinez A.T."/>
            <person name="Otillar R."/>
            <person name="Spatafora J.W."/>
            <person name="Yadav J.S."/>
            <person name="Aerts A."/>
            <person name="Benoit I."/>
            <person name="Boyd A."/>
            <person name="Carlson A."/>
            <person name="Copeland A."/>
            <person name="Coutinho P.M."/>
            <person name="de Vries R.P."/>
            <person name="Ferreira P."/>
            <person name="Findley K."/>
            <person name="Foster B."/>
            <person name="Gaskell J."/>
            <person name="Glotzer D."/>
            <person name="Gorecki P."/>
            <person name="Heitman J."/>
            <person name="Hesse C."/>
            <person name="Hori C."/>
            <person name="Igarashi K."/>
            <person name="Jurgens J.A."/>
            <person name="Kallen N."/>
            <person name="Kersten P."/>
            <person name="Kohler A."/>
            <person name="Kuees U."/>
            <person name="Kumar T.K.A."/>
            <person name="Kuo A."/>
            <person name="LaButti K."/>
            <person name="Larrondo L.F."/>
            <person name="Lindquist E."/>
            <person name="Ling A."/>
            <person name="Lombard V."/>
            <person name="Lucas S."/>
            <person name="Lundell T."/>
            <person name="Martin R."/>
            <person name="McLaughlin D.J."/>
            <person name="Morgenstern I."/>
            <person name="Morin E."/>
            <person name="Murat C."/>
            <person name="Nagy L.G."/>
            <person name="Nolan M."/>
            <person name="Ohm R.A."/>
            <person name="Patyshakuliyeva A."/>
            <person name="Rokas A."/>
            <person name="Ruiz-Duenas F.J."/>
            <person name="Sabat G."/>
            <person name="Salamov A."/>
            <person name="Samejima M."/>
            <person name="Schmutz J."/>
            <person name="Slot J.C."/>
            <person name="St John F."/>
            <person name="Stenlid J."/>
            <person name="Sun H."/>
            <person name="Sun S."/>
            <person name="Syed K."/>
            <person name="Tsang A."/>
            <person name="Wiebenga A."/>
            <person name="Young D."/>
            <person name="Pisabarro A."/>
            <person name="Eastwood D.C."/>
            <person name="Martin F."/>
            <person name="Cullen D."/>
            <person name="Grigoriev I.V."/>
            <person name="Hibbett D.S."/>
        </authorList>
    </citation>
    <scope>NUCLEOTIDE SEQUENCE [LARGE SCALE GENOMIC DNA]</scope>
    <source>
        <strain evidence="7 8">MD-104</strain>
    </source>
</reference>
<evidence type="ECO:0000256" key="6">
    <source>
        <dbReference type="RuleBase" id="RU365009"/>
    </source>
</evidence>
<comment type="subcellular location">
    <subcellularLocation>
        <location evidence="1 6">Secreted</location>
        <location evidence="1 6">Cell wall</location>
    </subcellularLocation>
</comment>
<keyword evidence="8" id="KW-1185">Reference proteome</keyword>
<evidence type="ECO:0000313" key="7">
    <source>
        <dbReference type="EMBL" id="PCH34686.1"/>
    </source>
</evidence>